<keyword evidence="2" id="KW-0808">Transferase</keyword>
<feature type="domain" description="Glycosyltransferase 2-like" evidence="1">
    <location>
        <begin position="4"/>
        <end position="133"/>
    </location>
</feature>
<organism evidence="2 3">
    <name type="scientific">Liquorilactobacillus nagelii</name>
    <dbReference type="NCBI Taxonomy" id="82688"/>
    <lineage>
        <taxon>Bacteria</taxon>
        <taxon>Bacillati</taxon>
        <taxon>Bacillota</taxon>
        <taxon>Bacilli</taxon>
        <taxon>Lactobacillales</taxon>
        <taxon>Lactobacillaceae</taxon>
        <taxon>Liquorilactobacillus</taxon>
    </lineage>
</organism>
<sequence length="309" mass="36821">MKTSVVLSTYNGQEYIIEQLESIRNQSRAADEVLIFDDCSTDRTVELVTQFIAKYELLSWKVTVNQHNKGWRRNFIEGIWASSGDIVFTCDQDDLWRRDKIAIMADLMEKHPQIKLLTSNYCEFNEHGRRAPSPWKNDQHLHQVKLPANYLLVQSPGCTHCISRQIVELSRKYWQPEYAHDALVWRLAIFAEGLYTYADALIDWRKHQKSAFAKESRDLKTIGEKKKWIRIAQSFNEMLRQYTVQDVKSKSKQRQFEVLKRTQDWLTVRACFYQKKSVLTGIKLVLYWNCFPRYRQYLGDWYLLFIKRK</sequence>
<name>A0A3Q8CFA6_9LACO</name>
<dbReference type="InterPro" id="IPR029044">
    <property type="entry name" value="Nucleotide-diphossugar_trans"/>
</dbReference>
<dbReference type="InterPro" id="IPR001173">
    <property type="entry name" value="Glyco_trans_2-like"/>
</dbReference>
<dbReference type="PANTHER" id="PTHR22916">
    <property type="entry name" value="GLYCOSYLTRANSFERASE"/>
    <property type="match status" value="1"/>
</dbReference>
<dbReference type="AlphaFoldDB" id="A0A3Q8CFA6"/>
<dbReference type="PANTHER" id="PTHR22916:SF3">
    <property type="entry name" value="UDP-GLCNAC:BETAGAL BETA-1,3-N-ACETYLGLUCOSAMINYLTRANSFERASE-LIKE PROTEIN 1"/>
    <property type="match status" value="1"/>
</dbReference>
<dbReference type="Gene3D" id="3.90.550.10">
    <property type="entry name" value="Spore Coat Polysaccharide Biosynthesis Protein SpsA, Chain A"/>
    <property type="match status" value="1"/>
</dbReference>
<dbReference type="RefSeq" id="WP_148126151.1">
    <property type="nucleotide sequence ID" value="NZ_CP018180.1"/>
</dbReference>
<proteinExistence type="predicted"/>
<reference evidence="2 3" key="1">
    <citation type="submission" date="2016-11" db="EMBL/GenBank/DDBJ databases">
        <title>Interaction between Lactobacillus species and yeast in water kefir.</title>
        <authorList>
            <person name="Behr J."/>
            <person name="Xu D."/>
            <person name="Vogel R.F."/>
        </authorList>
    </citation>
    <scope>NUCLEOTIDE SEQUENCE [LARGE SCALE GENOMIC DNA]</scope>
    <source>
        <strain evidence="2 3">TMW 1.1827</strain>
    </source>
</reference>
<evidence type="ECO:0000313" key="2">
    <source>
        <dbReference type="EMBL" id="AUJ31161.1"/>
    </source>
</evidence>
<dbReference type="KEGG" id="lng:BSQ50_00390"/>
<gene>
    <name evidence="2" type="ORF">BSQ50_00390</name>
</gene>
<dbReference type="SUPFAM" id="SSF53448">
    <property type="entry name" value="Nucleotide-diphospho-sugar transferases"/>
    <property type="match status" value="1"/>
</dbReference>
<accession>A0A3Q8CFA6</accession>
<keyword evidence="3" id="KW-1185">Reference proteome</keyword>
<protein>
    <submittedName>
        <fullName evidence="2">Glycosyl transferase family 2</fullName>
    </submittedName>
</protein>
<dbReference type="EMBL" id="CP018180">
    <property type="protein sequence ID" value="AUJ31161.1"/>
    <property type="molecule type" value="Genomic_DNA"/>
</dbReference>
<dbReference type="Proteomes" id="UP000324497">
    <property type="component" value="Chromosome"/>
</dbReference>
<dbReference type="Pfam" id="PF00535">
    <property type="entry name" value="Glycos_transf_2"/>
    <property type="match status" value="1"/>
</dbReference>
<evidence type="ECO:0000313" key="3">
    <source>
        <dbReference type="Proteomes" id="UP000324497"/>
    </source>
</evidence>
<evidence type="ECO:0000259" key="1">
    <source>
        <dbReference type="Pfam" id="PF00535"/>
    </source>
</evidence>
<dbReference type="GO" id="GO:0016758">
    <property type="term" value="F:hexosyltransferase activity"/>
    <property type="evidence" value="ECO:0007669"/>
    <property type="project" value="UniProtKB-ARBA"/>
</dbReference>